<dbReference type="PANTHER" id="PTHR45947:SF3">
    <property type="entry name" value="SULFOQUINOVOSYL TRANSFERASE SQD2"/>
    <property type="match status" value="1"/>
</dbReference>
<evidence type="ECO:0000313" key="2">
    <source>
        <dbReference type="EMBL" id="MDB9140383.1"/>
    </source>
</evidence>
<sequence>MEGGVSSGLVVGTQLIVISDKMRVLIFHPALAPYRVDFFNELGKRMNLRVVFMTRNNANQAFNQNELLRDATYSYGYLDRHHIIFKRNINFGYSEEIRNFKPDIVICNEFGISLWVSYLIKLSQGKKYKLLTICDDSEDVFNNRTSLRKTVTQFFTKHINEIICINPKVAEYYKLIGAKKTSFFPIIYKNSLFCERLKSSIPTTNDYIKRFNLKGCKCLLFVGRFTVVKNLELLIKAFSLVTTESSQEIRLILVGDGELKQSLINQSKELELDSKVVFPGRYEGNQLLAWYNLKGSCVLISTHEPFGAVIAEALMAGMPALVSDKVGAKCLITANNGMICHSDNVEDIAVKMKKILDLVEPVDCVEKTNDSIIPYDFDALMDELIKNLQA</sequence>
<evidence type="ECO:0000259" key="1">
    <source>
        <dbReference type="Pfam" id="PF00534"/>
    </source>
</evidence>
<dbReference type="GO" id="GO:0016757">
    <property type="term" value="F:glycosyltransferase activity"/>
    <property type="evidence" value="ECO:0007669"/>
    <property type="project" value="InterPro"/>
</dbReference>
<dbReference type="Proteomes" id="UP001211522">
    <property type="component" value="Unassembled WGS sequence"/>
</dbReference>
<reference evidence="2" key="1">
    <citation type="submission" date="2023-01" db="EMBL/GenBank/DDBJ databases">
        <title>Human gut microbiome strain richness.</title>
        <authorList>
            <person name="Chen-Liaw A."/>
        </authorList>
    </citation>
    <scope>NUCLEOTIDE SEQUENCE</scope>
    <source>
        <strain evidence="2">D35st1_E5_D35t1_190705</strain>
    </source>
</reference>
<dbReference type="CDD" id="cd03801">
    <property type="entry name" value="GT4_PimA-like"/>
    <property type="match status" value="1"/>
</dbReference>
<dbReference type="InterPro" id="IPR001296">
    <property type="entry name" value="Glyco_trans_1"/>
</dbReference>
<dbReference type="RefSeq" id="WP_259012368.1">
    <property type="nucleotide sequence ID" value="NZ_JANUTI010000002.1"/>
</dbReference>
<dbReference type="Pfam" id="PF00534">
    <property type="entry name" value="Glycos_transf_1"/>
    <property type="match status" value="1"/>
</dbReference>
<name>A0AAW6FAD7_PARDI</name>
<dbReference type="InterPro" id="IPR050194">
    <property type="entry name" value="Glycosyltransferase_grp1"/>
</dbReference>
<proteinExistence type="predicted"/>
<accession>A0AAW6FAD7</accession>
<organism evidence="2 3">
    <name type="scientific">Parabacteroides distasonis</name>
    <dbReference type="NCBI Taxonomy" id="823"/>
    <lineage>
        <taxon>Bacteria</taxon>
        <taxon>Pseudomonadati</taxon>
        <taxon>Bacteroidota</taxon>
        <taxon>Bacteroidia</taxon>
        <taxon>Bacteroidales</taxon>
        <taxon>Tannerellaceae</taxon>
        <taxon>Parabacteroides</taxon>
    </lineage>
</organism>
<dbReference type="AlphaFoldDB" id="A0AAW6FAD7"/>
<feature type="domain" description="Glycosyl transferase family 1" evidence="1">
    <location>
        <begin position="215"/>
        <end position="357"/>
    </location>
</feature>
<evidence type="ECO:0000313" key="3">
    <source>
        <dbReference type="Proteomes" id="UP001211522"/>
    </source>
</evidence>
<protein>
    <submittedName>
        <fullName evidence="2">Glycosyltransferase family 4 protein</fullName>
    </submittedName>
</protein>
<dbReference type="PANTHER" id="PTHR45947">
    <property type="entry name" value="SULFOQUINOVOSYL TRANSFERASE SQD2"/>
    <property type="match status" value="1"/>
</dbReference>
<dbReference type="Gene3D" id="3.40.50.2000">
    <property type="entry name" value="Glycogen Phosphorylase B"/>
    <property type="match status" value="2"/>
</dbReference>
<dbReference type="EMBL" id="JAQMPX010000129">
    <property type="protein sequence ID" value="MDB9140383.1"/>
    <property type="molecule type" value="Genomic_DNA"/>
</dbReference>
<gene>
    <name evidence="2" type="ORF">PN612_18000</name>
</gene>
<dbReference type="SUPFAM" id="SSF53756">
    <property type="entry name" value="UDP-Glycosyltransferase/glycogen phosphorylase"/>
    <property type="match status" value="1"/>
</dbReference>
<comment type="caution">
    <text evidence="2">The sequence shown here is derived from an EMBL/GenBank/DDBJ whole genome shotgun (WGS) entry which is preliminary data.</text>
</comment>